<sequence length="58" mass="6936">MIVYKFKLKKEGKITTIPDSQRIFGFLMNTIKRYYDDGEISNYTLDILNKNRNAWCQV</sequence>
<evidence type="ECO:0000313" key="2">
    <source>
        <dbReference type="Proteomes" id="UP000003422"/>
    </source>
</evidence>
<proteinExistence type="predicted"/>
<accession>G4D322</accession>
<dbReference type="AlphaFoldDB" id="G4D322"/>
<dbReference type="HOGENOM" id="CLU_2975311_0_0_9"/>
<keyword evidence="2" id="KW-1185">Reference proteome</keyword>
<dbReference type="EMBL" id="AGBB01000071">
    <property type="protein sequence ID" value="EGY80053.1"/>
    <property type="molecule type" value="Genomic_DNA"/>
</dbReference>
<gene>
    <name evidence="1" type="ORF">HMPREF9129_0802</name>
</gene>
<comment type="caution">
    <text evidence="1">The sequence shown here is derived from an EMBL/GenBank/DDBJ whole genome shotgun (WGS) entry which is preliminary data.</text>
</comment>
<dbReference type="Proteomes" id="UP000003422">
    <property type="component" value="Unassembled WGS sequence"/>
</dbReference>
<dbReference type="RefSeq" id="WP_004820524.1">
    <property type="nucleotide sequence ID" value="NZ_JH165061.1"/>
</dbReference>
<dbReference type="PATRIC" id="fig|997350.3.peg.772"/>
<name>G4D322_9FIRM</name>
<protein>
    <submittedName>
        <fullName evidence="1">Transposase</fullName>
    </submittedName>
</protein>
<dbReference type="STRING" id="997350.HMPREF9129_0802"/>
<reference evidence="1 2" key="1">
    <citation type="submission" date="2011-06" db="EMBL/GenBank/DDBJ databases">
        <authorList>
            <person name="Muzny D."/>
            <person name="Qin X."/>
            <person name="Deng J."/>
            <person name="Jiang H."/>
            <person name="Liu Y."/>
            <person name="Qu J."/>
            <person name="Song X.-Z."/>
            <person name="Zhang L."/>
            <person name="Thornton R."/>
            <person name="Coyle M."/>
            <person name="Francisco L."/>
            <person name="Jackson L."/>
            <person name="Javaid M."/>
            <person name="Korchina V."/>
            <person name="Kovar C."/>
            <person name="Mata R."/>
            <person name="Mathew T."/>
            <person name="Ngo R."/>
            <person name="Nguyen L."/>
            <person name="Nguyen N."/>
            <person name="Okwuonu G."/>
            <person name="Ongeri F."/>
            <person name="Pham C."/>
            <person name="Simmons D."/>
            <person name="Wilczek-Boney K."/>
            <person name="Hale W."/>
            <person name="Jakkamsetti A."/>
            <person name="Pham P."/>
            <person name="Ruth R."/>
            <person name="San Lucas F."/>
            <person name="Warren J."/>
            <person name="Zhang J."/>
            <person name="Zhao Z."/>
            <person name="Zhou C."/>
            <person name="Zhu D."/>
            <person name="Lee S."/>
            <person name="Bess C."/>
            <person name="Blankenburg K."/>
            <person name="Forbes L."/>
            <person name="Fu Q."/>
            <person name="Gubbala S."/>
            <person name="Hirani K."/>
            <person name="Jayaseelan J.C."/>
            <person name="Lara F."/>
            <person name="Munidasa M."/>
            <person name="Palculict T."/>
            <person name="Patil S."/>
            <person name="Pu L.-L."/>
            <person name="Saada N."/>
            <person name="Tang L."/>
            <person name="Weissenberger G."/>
            <person name="Zhu Y."/>
            <person name="Hemphill L."/>
            <person name="Shang Y."/>
            <person name="Youmans B."/>
            <person name="Ayvaz T."/>
            <person name="Ross M."/>
            <person name="Santibanez J."/>
            <person name="Aqrawi P."/>
            <person name="Gross S."/>
            <person name="Joshi V."/>
            <person name="Fowler G."/>
            <person name="Nazareth L."/>
            <person name="Reid J."/>
            <person name="Worley K."/>
            <person name="Petrosino J."/>
            <person name="Highlander S."/>
            <person name="Gibbs R."/>
        </authorList>
    </citation>
    <scope>NUCLEOTIDE SEQUENCE [LARGE SCALE GENOMIC DNA]</scope>
    <source>
        <strain evidence="1 2">ATCC 29427</strain>
    </source>
</reference>
<dbReference type="OrthoDB" id="2608266at2"/>
<evidence type="ECO:0000313" key="1">
    <source>
        <dbReference type="EMBL" id="EGY80053.1"/>
    </source>
</evidence>
<organism evidence="1 2">
    <name type="scientific">Peptoniphilus indolicus ATCC 29427</name>
    <dbReference type="NCBI Taxonomy" id="997350"/>
    <lineage>
        <taxon>Bacteria</taxon>
        <taxon>Bacillati</taxon>
        <taxon>Bacillota</taxon>
        <taxon>Tissierellia</taxon>
        <taxon>Tissierellales</taxon>
        <taxon>Peptoniphilaceae</taxon>
        <taxon>Peptoniphilus</taxon>
    </lineage>
</organism>